<evidence type="ECO:0000313" key="2">
    <source>
        <dbReference type="Proteomes" id="UP000198569"/>
    </source>
</evidence>
<dbReference type="EMBL" id="FNMV01000024">
    <property type="protein sequence ID" value="SDY03998.1"/>
    <property type="molecule type" value="Genomic_DNA"/>
</dbReference>
<name>A0A1H3GMZ7_9FLAO</name>
<proteinExistence type="predicted"/>
<accession>A0A1H3GMZ7</accession>
<dbReference type="STRING" id="229203.SAMN05444338_1248"/>
<dbReference type="OrthoDB" id="9854383at2"/>
<evidence type="ECO:0000313" key="1">
    <source>
        <dbReference type="EMBL" id="SDY03998.1"/>
    </source>
</evidence>
<dbReference type="RefSeq" id="WP_139262362.1">
    <property type="nucleotide sequence ID" value="NZ_FNMV01000024.1"/>
</dbReference>
<sequence length="114" mass="13291">MDKMGIKLPEVSLENFRIVHKKSGLFFNGYDEFYNSSKGKNTLSTTNFKGIFALNKDDSKILEKVFEGNIVMKNNNEYVRNIIVHAGSEIHIILAEYYIEYEYLPIQDFTVERI</sequence>
<organism evidence="1 2">
    <name type="scientific">Flavobacterium degerlachei</name>
    <dbReference type="NCBI Taxonomy" id="229203"/>
    <lineage>
        <taxon>Bacteria</taxon>
        <taxon>Pseudomonadati</taxon>
        <taxon>Bacteroidota</taxon>
        <taxon>Flavobacteriia</taxon>
        <taxon>Flavobacteriales</taxon>
        <taxon>Flavobacteriaceae</taxon>
        <taxon>Flavobacterium</taxon>
    </lineage>
</organism>
<protein>
    <submittedName>
        <fullName evidence="1">Uncharacterized protein</fullName>
    </submittedName>
</protein>
<keyword evidence="2" id="KW-1185">Reference proteome</keyword>
<dbReference type="AlphaFoldDB" id="A0A1H3GMZ7"/>
<gene>
    <name evidence="1" type="ORF">SAMN05444338_1248</name>
</gene>
<dbReference type="Proteomes" id="UP000198569">
    <property type="component" value="Unassembled WGS sequence"/>
</dbReference>
<reference evidence="2" key="1">
    <citation type="submission" date="2016-10" db="EMBL/GenBank/DDBJ databases">
        <authorList>
            <person name="Varghese N."/>
            <person name="Submissions S."/>
        </authorList>
    </citation>
    <scope>NUCLEOTIDE SEQUENCE [LARGE SCALE GENOMIC DNA]</scope>
    <source>
        <strain evidence="2">DSM 15718</strain>
    </source>
</reference>